<feature type="signal peptide" evidence="1">
    <location>
        <begin position="1"/>
        <end position="19"/>
    </location>
</feature>
<dbReference type="InterPro" id="IPR036537">
    <property type="entry name" value="Adaptor_Cbl_N_dom_sf"/>
</dbReference>
<dbReference type="Gene3D" id="1.20.930.20">
    <property type="entry name" value="Adaptor protein Cbl, N-terminal domain"/>
    <property type="match status" value="1"/>
</dbReference>
<sequence>MAIFLPASAFVLNFVFLDASTFLTAPLHRHRLARLSSALGLGEDAFASLTALVTNLPVPVAEVFTLLHDLYDQLGEVQANKETCSLLQTRVGQIVSIFARNNRRMVKDTHDWALTRACLDIAPSVAIFKFFLEHIRAQSWWQAWIFSNYNKRQLTLVELALEDLLSAYERSSGWHKSLSSRLSDSRRISKS</sequence>
<dbReference type="EMBL" id="KV426456">
    <property type="protein sequence ID" value="KZV80725.1"/>
    <property type="molecule type" value="Genomic_DNA"/>
</dbReference>
<evidence type="ECO:0000313" key="2">
    <source>
        <dbReference type="EMBL" id="KZV80725.1"/>
    </source>
</evidence>
<evidence type="ECO:0000313" key="3">
    <source>
        <dbReference type="Proteomes" id="UP000077266"/>
    </source>
</evidence>
<dbReference type="Proteomes" id="UP000077266">
    <property type="component" value="Unassembled WGS sequence"/>
</dbReference>
<organism evidence="2 3">
    <name type="scientific">Exidia glandulosa HHB12029</name>
    <dbReference type="NCBI Taxonomy" id="1314781"/>
    <lineage>
        <taxon>Eukaryota</taxon>
        <taxon>Fungi</taxon>
        <taxon>Dikarya</taxon>
        <taxon>Basidiomycota</taxon>
        <taxon>Agaricomycotina</taxon>
        <taxon>Agaricomycetes</taxon>
        <taxon>Auriculariales</taxon>
        <taxon>Exidiaceae</taxon>
        <taxon>Exidia</taxon>
    </lineage>
</organism>
<name>A0A165BIR4_EXIGL</name>
<protein>
    <submittedName>
        <fullName evidence="2">Uncharacterized protein</fullName>
    </submittedName>
</protein>
<dbReference type="GO" id="GO:0007166">
    <property type="term" value="P:cell surface receptor signaling pathway"/>
    <property type="evidence" value="ECO:0007669"/>
    <property type="project" value="InterPro"/>
</dbReference>
<gene>
    <name evidence="2" type="ORF">EXIGLDRAFT_756096</name>
</gene>
<keyword evidence="1" id="KW-0732">Signal</keyword>
<keyword evidence="3" id="KW-1185">Reference proteome</keyword>
<evidence type="ECO:0000256" key="1">
    <source>
        <dbReference type="SAM" id="SignalP"/>
    </source>
</evidence>
<dbReference type="InParanoid" id="A0A165BIR4"/>
<feature type="chain" id="PRO_5007855648" evidence="1">
    <location>
        <begin position="20"/>
        <end position="191"/>
    </location>
</feature>
<dbReference type="AlphaFoldDB" id="A0A165BIR4"/>
<reference evidence="2 3" key="1">
    <citation type="journal article" date="2016" name="Mol. Biol. Evol.">
        <title>Comparative Genomics of Early-Diverging Mushroom-Forming Fungi Provides Insights into the Origins of Lignocellulose Decay Capabilities.</title>
        <authorList>
            <person name="Nagy L.G."/>
            <person name="Riley R."/>
            <person name="Tritt A."/>
            <person name="Adam C."/>
            <person name="Daum C."/>
            <person name="Floudas D."/>
            <person name="Sun H."/>
            <person name="Yadav J.S."/>
            <person name="Pangilinan J."/>
            <person name="Larsson K.H."/>
            <person name="Matsuura K."/>
            <person name="Barry K."/>
            <person name="Labutti K."/>
            <person name="Kuo R."/>
            <person name="Ohm R.A."/>
            <person name="Bhattacharya S.S."/>
            <person name="Shirouzu T."/>
            <person name="Yoshinaga Y."/>
            <person name="Martin F.M."/>
            <person name="Grigoriev I.V."/>
            <person name="Hibbett D.S."/>
        </authorList>
    </citation>
    <scope>NUCLEOTIDE SEQUENCE [LARGE SCALE GENOMIC DNA]</scope>
    <source>
        <strain evidence="2 3">HHB12029</strain>
    </source>
</reference>
<accession>A0A165BIR4</accession>
<proteinExistence type="predicted"/>